<keyword evidence="6" id="KW-1185">Reference proteome</keyword>
<dbReference type="InterPro" id="IPR009057">
    <property type="entry name" value="Homeodomain-like_sf"/>
</dbReference>
<dbReference type="SMART" id="SM00342">
    <property type="entry name" value="HTH_ARAC"/>
    <property type="match status" value="1"/>
</dbReference>
<protein>
    <submittedName>
        <fullName evidence="5">AraC-like DNA-binding protein</fullName>
    </submittedName>
</protein>
<dbReference type="InterPro" id="IPR011051">
    <property type="entry name" value="RmlC_Cupin_sf"/>
</dbReference>
<dbReference type="PRINTS" id="PR00032">
    <property type="entry name" value="HTHARAC"/>
</dbReference>
<dbReference type="PROSITE" id="PS01124">
    <property type="entry name" value="HTH_ARAC_FAMILY_2"/>
    <property type="match status" value="1"/>
</dbReference>
<dbReference type="Proteomes" id="UP000553706">
    <property type="component" value="Unassembled WGS sequence"/>
</dbReference>
<keyword evidence="3" id="KW-0804">Transcription</keyword>
<evidence type="ECO:0000256" key="2">
    <source>
        <dbReference type="ARBA" id="ARBA00023125"/>
    </source>
</evidence>
<evidence type="ECO:0000313" key="6">
    <source>
        <dbReference type="Proteomes" id="UP000553706"/>
    </source>
</evidence>
<dbReference type="SUPFAM" id="SSF51182">
    <property type="entry name" value="RmlC-like cupins"/>
    <property type="match status" value="1"/>
</dbReference>
<keyword evidence="2 5" id="KW-0238">DNA-binding</keyword>
<comment type="caution">
    <text evidence="5">The sequence shown here is derived from an EMBL/GenBank/DDBJ whole genome shotgun (WGS) entry which is preliminary data.</text>
</comment>
<organism evidence="5 6">
    <name type="scientific">Acidocella aromatica</name>
    <dbReference type="NCBI Taxonomy" id="1303579"/>
    <lineage>
        <taxon>Bacteria</taxon>
        <taxon>Pseudomonadati</taxon>
        <taxon>Pseudomonadota</taxon>
        <taxon>Alphaproteobacteria</taxon>
        <taxon>Acetobacterales</taxon>
        <taxon>Acidocellaceae</taxon>
        <taxon>Acidocella</taxon>
    </lineage>
</organism>
<dbReference type="PANTHER" id="PTHR46796">
    <property type="entry name" value="HTH-TYPE TRANSCRIPTIONAL ACTIVATOR RHAS-RELATED"/>
    <property type="match status" value="1"/>
</dbReference>
<dbReference type="InterPro" id="IPR035418">
    <property type="entry name" value="AraC-bd_2"/>
</dbReference>
<evidence type="ECO:0000256" key="1">
    <source>
        <dbReference type="ARBA" id="ARBA00023015"/>
    </source>
</evidence>
<dbReference type="InterPro" id="IPR018062">
    <property type="entry name" value="HTH_AraC-typ_CS"/>
</dbReference>
<reference evidence="5 6" key="1">
    <citation type="submission" date="2020-08" db="EMBL/GenBank/DDBJ databases">
        <title>Genomic Encyclopedia of Type Strains, Phase IV (KMG-IV): sequencing the most valuable type-strain genomes for metagenomic binning, comparative biology and taxonomic classification.</title>
        <authorList>
            <person name="Goeker M."/>
        </authorList>
    </citation>
    <scope>NUCLEOTIDE SEQUENCE [LARGE SCALE GENOMIC DNA]</scope>
    <source>
        <strain evidence="5 6">DSM 27026</strain>
    </source>
</reference>
<dbReference type="RefSeq" id="WP_183266065.1">
    <property type="nucleotide sequence ID" value="NZ_JACHFJ010000004.1"/>
</dbReference>
<dbReference type="AlphaFoldDB" id="A0A840VIN3"/>
<evidence type="ECO:0000256" key="3">
    <source>
        <dbReference type="ARBA" id="ARBA00023163"/>
    </source>
</evidence>
<dbReference type="SUPFAM" id="SSF46689">
    <property type="entry name" value="Homeodomain-like"/>
    <property type="match status" value="1"/>
</dbReference>
<feature type="domain" description="HTH araC/xylS-type" evidence="4">
    <location>
        <begin position="205"/>
        <end position="306"/>
    </location>
</feature>
<name>A0A840VIN3_9PROT</name>
<dbReference type="GO" id="GO:0003700">
    <property type="term" value="F:DNA-binding transcription factor activity"/>
    <property type="evidence" value="ECO:0007669"/>
    <property type="project" value="InterPro"/>
</dbReference>
<sequence length="308" mass="34795">MTKNMASMEGRCGTALPFDLWREALDRDYALGCRQPRGAAFASAISMDWIGGLKVADVRMPPQTLSPQGRQRVEEDVLMVKMIVEGEAVFERDGEQCRFGAGGLVIVDPAQPFLEHVVEHAKLLVVSCPKQALRERGYRYRLNRWVAPDTSSPDVRLVQDMIRLIATHSPVLNEEMRTRLGYQLLDLMDVIIREDMAAPAETTRLKVKHYIAQNLGDTALDAAKIAAAVNLSTGHLNRLFAAEDSSLMRFVWNRRLDLAREMLAAPRWRGQSIEAIAWRCGFVSAAHFSRMFKERYGVTPRQMRMLPP</sequence>
<dbReference type="InterPro" id="IPR050204">
    <property type="entry name" value="AraC_XylS_family_regulators"/>
</dbReference>
<dbReference type="Gene3D" id="1.10.10.60">
    <property type="entry name" value="Homeodomain-like"/>
    <property type="match status" value="1"/>
</dbReference>
<dbReference type="EMBL" id="JACHFJ010000004">
    <property type="protein sequence ID" value="MBB5373045.1"/>
    <property type="molecule type" value="Genomic_DNA"/>
</dbReference>
<gene>
    <name evidence="5" type="ORF">HNP71_001303</name>
</gene>
<accession>A0A840VIN3</accession>
<dbReference type="Pfam" id="PF12833">
    <property type="entry name" value="HTH_18"/>
    <property type="match status" value="1"/>
</dbReference>
<evidence type="ECO:0000259" key="4">
    <source>
        <dbReference type="PROSITE" id="PS01124"/>
    </source>
</evidence>
<proteinExistence type="predicted"/>
<evidence type="ECO:0000313" key="5">
    <source>
        <dbReference type="EMBL" id="MBB5373045.1"/>
    </source>
</evidence>
<dbReference type="PROSITE" id="PS00041">
    <property type="entry name" value="HTH_ARAC_FAMILY_1"/>
    <property type="match status" value="1"/>
</dbReference>
<dbReference type="GO" id="GO:0043565">
    <property type="term" value="F:sequence-specific DNA binding"/>
    <property type="evidence" value="ECO:0007669"/>
    <property type="project" value="InterPro"/>
</dbReference>
<dbReference type="PANTHER" id="PTHR46796:SF6">
    <property type="entry name" value="ARAC SUBFAMILY"/>
    <property type="match status" value="1"/>
</dbReference>
<dbReference type="InterPro" id="IPR020449">
    <property type="entry name" value="Tscrpt_reg_AraC-type_HTH"/>
</dbReference>
<keyword evidence="1" id="KW-0805">Transcription regulation</keyword>
<dbReference type="InterPro" id="IPR018060">
    <property type="entry name" value="HTH_AraC"/>
</dbReference>
<dbReference type="Pfam" id="PF14525">
    <property type="entry name" value="AraC_binding_2"/>
    <property type="match status" value="1"/>
</dbReference>